<proteinExistence type="predicted"/>
<feature type="transmembrane region" description="Helical" evidence="1">
    <location>
        <begin position="102"/>
        <end position="121"/>
    </location>
</feature>
<keyword evidence="1" id="KW-1133">Transmembrane helix</keyword>
<keyword evidence="1" id="KW-0812">Transmembrane</keyword>
<evidence type="ECO:0000256" key="1">
    <source>
        <dbReference type="SAM" id="Phobius"/>
    </source>
</evidence>
<keyword evidence="1" id="KW-0472">Membrane</keyword>
<protein>
    <submittedName>
        <fullName evidence="2">Uncharacterized protein</fullName>
    </submittedName>
</protein>
<gene>
    <name evidence="2" type="ORF">G0L88_18070</name>
</gene>
<reference evidence="2" key="1">
    <citation type="journal article" date="2018" name="Genome Biol.">
        <title>SKESA: strategic k-mer extension for scrupulous assemblies.</title>
        <authorList>
            <person name="Souvorov A."/>
            <person name="Agarwala R."/>
            <person name="Lipman D.J."/>
        </authorList>
    </citation>
    <scope>NUCLEOTIDE SEQUENCE</scope>
    <source>
        <strain evidence="2">CO122</strain>
    </source>
</reference>
<reference evidence="2" key="2">
    <citation type="submission" date="2019-08" db="EMBL/GenBank/DDBJ databases">
        <authorList>
            <consortium name="NCBI Pathogen Detection Project"/>
        </authorList>
    </citation>
    <scope>NUCLEOTIDE SEQUENCE</scope>
    <source>
        <strain evidence="2">CO122</strain>
    </source>
</reference>
<evidence type="ECO:0000313" key="2">
    <source>
        <dbReference type="EMBL" id="HAD0181041.1"/>
    </source>
</evidence>
<sequence length="124" mass="13679">MRYWILVGLLNGLFALIVHFAAPEIFGSNAYFVGIAICALIAVVITWNDPLDMVDRIFIFLIQLGALVAGVAFAVWGIGYQLNFWGEHNSGELVSSAFDPTMIKLAIVTGVMILFGVYLLIRNR</sequence>
<organism evidence="2">
    <name type="scientific">Salmonella typhimurium</name>
    <dbReference type="NCBI Taxonomy" id="90371"/>
    <lineage>
        <taxon>Bacteria</taxon>
        <taxon>Pseudomonadati</taxon>
        <taxon>Pseudomonadota</taxon>
        <taxon>Gammaproteobacteria</taxon>
        <taxon>Enterobacterales</taxon>
        <taxon>Enterobacteriaceae</taxon>
        <taxon>Salmonella</taxon>
    </lineage>
</organism>
<feature type="transmembrane region" description="Helical" evidence="1">
    <location>
        <begin position="59"/>
        <end position="82"/>
    </location>
</feature>
<accession>A0A708BH66</accession>
<dbReference type="EMBL" id="DAANJS010000027">
    <property type="protein sequence ID" value="HAD0181041.1"/>
    <property type="molecule type" value="Genomic_DNA"/>
</dbReference>
<comment type="caution">
    <text evidence="2">The sequence shown here is derived from an EMBL/GenBank/DDBJ whole genome shotgun (WGS) entry which is preliminary data.</text>
</comment>
<feature type="transmembrane region" description="Helical" evidence="1">
    <location>
        <begin position="30"/>
        <end position="47"/>
    </location>
</feature>
<name>A0A708BH66_SALTM</name>
<dbReference type="AlphaFoldDB" id="A0A708BH66"/>